<organism evidence="1 2">
    <name type="scientific">Tetrahymena thermophila (strain SB210)</name>
    <dbReference type="NCBI Taxonomy" id="312017"/>
    <lineage>
        <taxon>Eukaryota</taxon>
        <taxon>Sar</taxon>
        <taxon>Alveolata</taxon>
        <taxon>Ciliophora</taxon>
        <taxon>Intramacronucleata</taxon>
        <taxon>Oligohymenophorea</taxon>
        <taxon>Hymenostomatida</taxon>
        <taxon>Tetrahymenina</taxon>
        <taxon>Tetrahymenidae</taxon>
        <taxon>Tetrahymena</taxon>
    </lineage>
</organism>
<dbReference type="AlphaFoldDB" id="W7XK13"/>
<gene>
    <name evidence="1" type="ORF">TTHERM_000264927</name>
</gene>
<sequence length="133" mass="15683">MFQQNALNSQIWNLFLITIILKMMKVYKNQVLLYLSSLISNIQNLVFVKIQLEQKVHQTQVLHQQSALISYTYFLILGGIKLVMKVHQAQVLLQQIVLNFQYQILISNIMKWIQDTTNQLKSVVNQKDQFIFI</sequence>
<dbReference type="RefSeq" id="XP_012651366.1">
    <property type="nucleotide sequence ID" value="XM_012795912.1"/>
</dbReference>
<dbReference type="Proteomes" id="UP000009168">
    <property type="component" value="Unassembled WGS sequence"/>
</dbReference>
<proteinExistence type="predicted"/>
<protein>
    <submittedName>
        <fullName evidence="1">Uncharacterized protein</fullName>
    </submittedName>
</protein>
<evidence type="ECO:0000313" key="1">
    <source>
        <dbReference type="EMBL" id="EWS76126.1"/>
    </source>
</evidence>
<dbReference type="GeneID" id="24438100"/>
<reference evidence="2" key="1">
    <citation type="journal article" date="2006" name="PLoS Biol.">
        <title>Macronuclear genome sequence of the ciliate Tetrahymena thermophila, a model eukaryote.</title>
        <authorList>
            <person name="Eisen J.A."/>
            <person name="Coyne R.S."/>
            <person name="Wu M."/>
            <person name="Wu D."/>
            <person name="Thiagarajan M."/>
            <person name="Wortman J.R."/>
            <person name="Badger J.H."/>
            <person name="Ren Q."/>
            <person name="Amedeo P."/>
            <person name="Jones K.M."/>
            <person name="Tallon L.J."/>
            <person name="Delcher A.L."/>
            <person name="Salzberg S.L."/>
            <person name="Silva J.C."/>
            <person name="Haas B.J."/>
            <person name="Majoros W.H."/>
            <person name="Farzad M."/>
            <person name="Carlton J.M."/>
            <person name="Smith R.K. Jr."/>
            <person name="Garg J."/>
            <person name="Pearlman R.E."/>
            <person name="Karrer K.M."/>
            <person name="Sun L."/>
            <person name="Manning G."/>
            <person name="Elde N.C."/>
            <person name="Turkewitz A.P."/>
            <person name="Asai D.J."/>
            <person name="Wilkes D.E."/>
            <person name="Wang Y."/>
            <person name="Cai H."/>
            <person name="Collins K."/>
            <person name="Stewart B.A."/>
            <person name="Lee S.R."/>
            <person name="Wilamowska K."/>
            <person name="Weinberg Z."/>
            <person name="Ruzzo W.L."/>
            <person name="Wloga D."/>
            <person name="Gaertig J."/>
            <person name="Frankel J."/>
            <person name="Tsao C.-C."/>
            <person name="Gorovsky M.A."/>
            <person name="Keeling P.J."/>
            <person name="Waller R.F."/>
            <person name="Patron N.J."/>
            <person name="Cherry J.M."/>
            <person name="Stover N.A."/>
            <person name="Krieger C.J."/>
            <person name="del Toro C."/>
            <person name="Ryder H.F."/>
            <person name="Williamson S.C."/>
            <person name="Barbeau R.A."/>
            <person name="Hamilton E.P."/>
            <person name="Orias E."/>
        </authorList>
    </citation>
    <scope>NUCLEOTIDE SEQUENCE [LARGE SCALE GENOMIC DNA]</scope>
    <source>
        <strain evidence="2">SB210</strain>
    </source>
</reference>
<dbReference type="InParanoid" id="W7XK13"/>
<dbReference type="KEGG" id="tet:TTHERM_000264927"/>
<name>W7XK13_TETTS</name>
<evidence type="ECO:0000313" key="2">
    <source>
        <dbReference type="Proteomes" id="UP000009168"/>
    </source>
</evidence>
<keyword evidence="2" id="KW-1185">Reference proteome</keyword>
<dbReference type="EMBL" id="GG662830">
    <property type="protein sequence ID" value="EWS76126.1"/>
    <property type="molecule type" value="Genomic_DNA"/>
</dbReference>
<accession>W7XK13</accession>